<evidence type="ECO:0000256" key="1">
    <source>
        <dbReference type="SAM" id="MobiDB-lite"/>
    </source>
</evidence>
<gene>
    <name evidence="2" type="ORF">EZS28_021026</name>
</gene>
<sequence>MDLQHAQKNLIENGTNIEYFDNGYVIEINKDIKVLEEGKKTLKNLTQTQQNKLLLQARGGIIEPKKKVLKQPQKQLDEDEDFISYEPQEQNDSDDDSISEVREKPLKKQVRKRIVKTSKTPQINYTNPQLDLEELIRL</sequence>
<evidence type="ECO:0000313" key="3">
    <source>
        <dbReference type="Proteomes" id="UP000324800"/>
    </source>
</evidence>
<dbReference type="AlphaFoldDB" id="A0A5J4VM79"/>
<comment type="caution">
    <text evidence="2">The sequence shown here is derived from an EMBL/GenBank/DDBJ whole genome shotgun (WGS) entry which is preliminary data.</text>
</comment>
<name>A0A5J4VM79_9EUKA</name>
<dbReference type="EMBL" id="SNRW01006238">
    <property type="protein sequence ID" value="KAA6383449.1"/>
    <property type="molecule type" value="Genomic_DNA"/>
</dbReference>
<feature type="compositionally biased region" description="Acidic residues" evidence="1">
    <location>
        <begin position="77"/>
        <end position="98"/>
    </location>
</feature>
<dbReference type="Proteomes" id="UP000324800">
    <property type="component" value="Unassembled WGS sequence"/>
</dbReference>
<reference evidence="2 3" key="1">
    <citation type="submission" date="2019-03" db="EMBL/GenBank/DDBJ databases">
        <title>Single cell metagenomics reveals metabolic interactions within the superorganism composed of flagellate Streblomastix strix and complex community of Bacteroidetes bacteria on its surface.</title>
        <authorList>
            <person name="Treitli S.C."/>
            <person name="Kolisko M."/>
            <person name="Husnik F."/>
            <person name="Keeling P."/>
            <person name="Hampl V."/>
        </authorList>
    </citation>
    <scope>NUCLEOTIDE SEQUENCE [LARGE SCALE GENOMIC DNA]</scope>
    <source>
        <strain evidence="2">ST1C</strain>
    </source>
</reference>
<proteinExistence type="predicted"/>
<evidence type="ECO:0000313" key="2">
    <source>
        <dbReference type="EMBL" id="KAA6383449.1"/>
    </source>
</evidence>
<accession>A0A5J4VM79</accession>
<protein>
    <submittedName>
        <fullName evidence="2">Uncharacterized protein</fullName>
    </submittedName>
</protein>
<feature type="region of interest" description="Disordered" evidence="1">
    <location>
        <begin position="66"/>
        <end position="108"/>
    </location>
</feature>
<organism evidence="2 3">
    <name type="scientific">Streblomastix strix</name>
    <dbReference type="NCBI Taxonomy" id="222440"/>
    <lineage>
        <taxon>Eukaryota</taxon>
        <taxon>Metamonada</taxon>
        <taxon>Preaxostyla</taxon>
        <taxon>Oxymonadida</taxon>
        <taxon>Streblomastigidae</taxon>
        <taxon>Streblomastix</taxon>
    </lineage>
</organism>